<dbReference type="OrthoDB" id="6499973at2759"/>
<proteinExistence type="predicted"/>
<feature type="non-terminal residue" evidence="3">
    <location>
        <position position="100"/>
    </location>
</feature>
<gene>
    <name evidence="3" type="ORF">BGW38_004176</name>
</gene>
<evidence type="ECO:0000256" key="1">
    <source>
        <dbReference type="SAM" id="MobiDB-lite"/>
    </source>
</evidence>
<dbReference type="AlphaFoldDB" id="A0A9P6FPM1"/>
<sequence>MSDRNYTSAIEQEQLSEKDSAPAGALYHRDSELTISGSPVAGASKDEKEADLEGGADVLAIAEPQEELIDGPFYGWVVVFAAFFSQMIPMGICNIYGVYQ</sequence>
<dbReference type="Proteomes" id="UP000780801">
    <property type="component" value="Unassembled WGS sequence"/>
</dbReference>
<name>A0A9P6FPM1_9FUNG</name>
<organism evidence="3 4">
    <name type="scientific">Lunasporangiospora selenospora</name>
    <dbReference type="NCBI Taxonomy" id="979761"/>
    <lineage>
        <taxon>Eukaryota</taxon>
        <taxon>Fungi</taxon>
        <taxon>Fungi incertae sedis</taxon>
        <taxon>Mucoromycota</taxon>
        <taxon>Mortierellomycotina</taxon>
        <taxon>Mortierellomycetes</taxon>
        <taxon>Mortierellales</taxon>
        <taxon>Mortierellaceae</taxon>
        <taxon>Lunasporangiospora</taxon>
    </lineage>
</organism>
<keyword evidence="4" id="KW-1185">Reference proteome</keyword>
<keyword evidence="2" id="KW-1133">Transmembrane helix</keyword>
<feature type="region of interest" description="Disordered" evidence="1">
    <location>
        <begin position="1"/>
        <end position="23"/>
    </location>
</feature>
<feature type="transmembrane region" description="Helical" evidence="2">
    <location>
        <begin position="73"/>
        <end position="99"/>
    </location>
</feature>
<evidence type="ECO:0000256" key="2">
    <source>
        <dbReference type="SAM" id="Phobius"/>
    </source>
</evidence>
<keyword evidence="2" id="KW-0812">Transmembrane</keyword>
<evidence type="ECO:0000313" key="4">
    <source>
        <dbReference type="Proteomes" id="UP000780801"/>
    </source>
</evidence>
<evidence type="ECO:0000313" key="3">
    <source>
        <dbReference type="EMBL" id="KAF9579528.1"/>
    </source>
</evidence>
<comment type="caution">
    <text evidence="3">The sequence shown here is derived from an EMBL/GenBank/DDBJ whole genome shotgun (WGS) entry which is preliminary data.</text>
</comment>
<reference evidence="3" key="1">
    <citation type="journal article" date="2020" name="Fungal Divers.">
        <title>Resolving the Mortierellaceae phylogeny through synthesis of multi-gene phylogenetics and phylogenomics.</title>
        <authorList>
            <person name="Vandepol N."/>
            <person name="Liber J."/>
            <person name="Desiro A."/>
            <person name="Na H."/>
            <person name="Kennedy M."/>
            <person name="Barry K."/>
            <person name="Grigoriev I.V."/>
            <person name="Miller A.N."/>
            <person name="O'Donnell K."/>
            <person name="Stajich J.E."/>
            <person name="Bonito G."/>
        </authorList>
    </citation>
    <scope>NUCLEOTIDE SEQUENCE</scope>
    <source>
        <strain evidence="3">KOD1015</strain>
    </source>
</reference>
<dbReference type="EMBL" id="JAABOA010002695">
    <property type="protein sequence ID" value="KAF9579528.1"/>
    <property type="molecule type" value="Genomic_DNA"/>
</dbReference>
<accession>A0A9P6FPM1</accession>
<feature type="compositionally biased region" description="Polar residues" evidence="1">
    <location>
        <begin position="1"/>
        <end position="13"/>
    </location>
</feature>
<keyword evidence="2" id="KW-0472">Membrane</keyword>
<protein>
    <submittedName>
        <fullName evidence="3">Uncharacterized protein</fullName>
    </submittedName>
</protein>